<protein>
    <submittedName>
        <fullName evidence="4">Uncharacterized protein LOC110975889</fullName>
    </submittedName>
</protein>
<keyword evidence="1" id="KW-0677">Repeat</keyword>
<dbReference type="RefSeq" id="XP_022084446.1">
    <property type="nucleotide sequence ID" value="XM_022228754.1"/>
</dbReference>
<evidence type="ECO:0000313" key="4">
    <source>
        <dbReference type="RefSeq" id="XP_022084446.1"/>
    </source>
</evidence>
<dbReference type="Pfam" id="PF02494">
    <property type="entry name" value="HYR"/>
    <property type="match status" value="1"/>
</dbReference>
<evidence type="ECO:0000256" key="1">
    <source>
        <dbReference type="ARBA" id="ARBA00022737"/>
    </source>
</evidence>
<name>A0A8B7XXB5_ACAPL</name>
<evidence type="ECO:0000313" key="3">
    <source>
        <dbReference type="Proteomes" id="UP000694845"/>
    </source>
</evidence>
<dbReference type="PANTHER" id="PTHR46343:SF2">
    <property type="entry name" value="SUSHI_VON WILLEBRAND FACTOR TYPE A_EGF_PENTRAXIN DOMAIN-CONTAINING 1"/>
    <property type="match status" value="1"/>
</dbReference>
<dbReference type="PROSITE" id="PS50825">
    <property type="entry name" value="HYR"/>
    <property type="match status" value="1"/>
</dbReference>
<keyword evidence="3" id="KW-1185">Reference proteome</keyword>
<dbReference type="InterPro" id="IPR043555">
    <property type="entry name" value="SRPX-like"/>
</dbReference>
<organism evidence="3 4">
    <name type="scientific">Acanthaster planci</name>
    <name type="common">Crown-of-thorns starfish</name>
    <dbReference type="NCBI Taxonomy" id="133434"/>
    <lineage>
        <taxon>Eukaryota</taxon>
        <taxon>Metazoa</taxon>
        <taxon>Echinodermata</taxon>
        <taxon>Eleutherozoa</taxon>
        <taxon>Asterozoa</taxon>
        <taxon>Asteroidea</taxon>
        <taxon>Valvatacea</taxon>
        <taxon>Valvatida</taxon>
        <taxon>Acanthasteridae</taxon>
        <taxon>Acanthaster</taxon>
    </lineage>
</organism>
<proteinExistence type="predicted"/>
<feature type="domain" description="HYR" evidence="2">
    <location>
        <begin position="92"/>
        <end position="183"/>
    </location>
</feature>
<evidence type="ECO:0000259" key="2">
    <source>
        <dbReference type="PROSITE" id="PS50825"/>
    </source>
</evidence>
<sequence>MHDIFGVYSRTLPKVCLNIRATTRNTFNVACTSGKVSIAHVTTGRSRRVLKVERSEVISQLDFKMELKTSLSVCFALCVLLLSFPASDGCCRDHDPPVLVPGTCPSSITVCPDPHSSGKVVRWAEPRATDKSHPIRIDREDSCPPNGGLFTVHGSPYHIVYSATDSKENKRNPLCSFTITVRYDLHCKHK</sequence>
<dbReference type="KEGG" id="aplc:110975889"/>
<gene>
    <name evidence="4" type="primary">LOC110975889</name>
</gene>
<dbReference type="Proteomes" id="UP000694845">
    <property type="component" value="Unplaced"/>
</dbReference>
<dbReference type="InterPro" id="IPR003410">
    <property type="entry name" value="HYR_dom"/>
</dbReference>
<dbReference type="AlphaFoldDB" id="A0A8B7XXB5"/>
<accession>A0A8B7XXB5</accession>
<dbReference type="PANTHER" id="PTHR46343">
    <property type="entry name" value="HYR DOMAIN-CONTAINING PROTEIN"/>
    <property type="match status" value="1"/>
</dbReference>
<dbReference type="GeneID" id="110975889"/>
<reference evidence="4" key="1">
    <citation type="submission" date="2025-08" db="UniProtKB">
        <authorList>
            <consortium name="RefSeq"/>
        </authorList>
    </citation>
    <scope>IDENTIFICATION</scope>
</reference>